<comment type="subcellular location">
    <subcellularLocation>
        <location evidence="13">Cytoplasm</location>
    </subcellularLocation>
</comment>
<evidence type="ECO:0000313" key="15">
    <source>
        <dbReference type="EMBL" id="CDX02561.1"/>
    </source>
</evidence>
<dbReference type="PRINTS" id="PR00696">
    <property type="entry name" value="RSOLVASERUVC"/>
</dbReference>
<evidence type="ECO:0000256" key="11">
    <source>
        <dbReference type="ARBA" id="ARBA00023204"/>
    </source>
</evidence>
<keyword evidence="5 13" id="KW-0255">Endonuclease</keyword>
<comment type="subunit">
    <text evidence="13">Homodimer which binds Holliday junction (HJ) DNA. The HJ becomes 2-fold symmetrical on binding to RuvC with unstacked arms; it has a different conformation from HJ DNA in complex with RuvA. In the full resolvosome a probable DNA-RuvA(4)-RuvB(12)-RuvC(2) complex forms which resolves the HJ.</text>
</comment>
<dbReference type="InterPro" id="IPR012337">
    <property type="entry name" value="RNaseH-like_sf"/>
</dbReference>
<dbReference type="Pfam" id="PF02075">
    <property type="entry name" value="RuvC"/>
    <property type="match status" value="1"/>
</dbReference>
<feature type="active site" evidence="13">
    <location>
        <position position="67"/>
    </location>
</feature>
<keyword evidence="6 13" id="KW-0227">DNA damage</keyword>
<dbReference type="PROSITE" id="PS01321">
    <property type="entry name" value="RUVC"/>
    <property type="match status" value="1"/>
</dbReference>
<dbReference type="EC" id="3.1.21.10" evidence="13 14"/>
<dbReference type="RefSeq" id="WP_005810732.1">
    <property type="nucleotide sequence ID" value="NZ_CABKQQ010000029.1"/>
</dbReference>
<reference evidence="15" key="1">
    <citation type="submission" date="2014-07" db="EMBL/GenBank/DDBJ databases">
        <authorList>
            <person name="Hornung V.Bastian."/>
        </authorList>
    </citation>
    <scope>NUCLEOTIDE SEQUENCE</scope>
    <source>
        <strain evidence="15">PCE-S</strain>
    </source>
</reference>
<protein>
    <recommendedName>
        <fullName evidence="13 14">Crossover junction endodeoxyribonuclease RuvC</fullName>
        <ecNumber evidence="13 14">3.1.21.10</ecNumber>
    </recommendedName>
    <alternativeName>
        <fullName evidence="13">Holliday junction nuclease RuvC</fullName>
    </alternativeName>
    <alternativeName>
        <fullName evidence="13">Holliday junction resolvase RuvC</fullName>
    </alternativeName>
</protein>
<evidence type="ECO:0000313" key="16">
    <source>
        <dbReference type="EMBL" id="KTE89703.1"/>
    </source>
</evidence>
<dbReference type="SUPFAM" id="SSF53098">
    <property type="entry name" value="Ribonuclease H-like"/>
    <property type="match status" value="1"/>
</dbReference>
<dbReference type="NCBIfam" id="TIGR00228">
    <property type="entry name" value="ruvC"/>
    <property type="match status" value="1"/>
</dbReference>
<keyword evidence="10 13" id="KW-0233">DNA recombination</keyword>
<evidence type="ECO:0000256" key="4">
    <source>
        <dbReference type="ARBA" id="ARBA00022723"/>
    </source>
</evidence>
<dbReference type="HAMAP" id="MF_00034">
    <property type="entry name" value="RuvC"/>
    <property type="match status" value="1"/>
</dbReference>
<comment type="catalytic activity">
    <reaction evidence="12 13">
        <text>Endonucleolytic cleavage at a junction such as a reciprocal single-stranded crossover between two homologous DNA duplexes (Holliday junction).</text>
        <dbReference type="EC" id="3.1.21.10"/>
    </reaction>
</comment>
<evidence type="ECO:0000256" key="13">
    <source>
        <dbReference type="HAMAP-Rule" id="MF_00034"/>
    </source>
</evidence>
<sequence>MLILGIDPGTAIMGYGLIEKKGNRLFPVDYACWRTPAHTPMPERLLMLYHEIEAYIKEKQPHHVAVEELFFNRNTTTAISVGQARGVVLLAAAQCGLPVYEYTPLQVKQAVAGYGRADKQQIQQMVRALLGLQEIPKPDDTADALAIAICHAHSVNLLNRMGGAL</sequence>
<evidence type="ECO:0000256" key="12">
    <source>
        <dbReference type="ARBA" id="ARBA00029354"/>
    </source>
</evidence>
<dbReference type="OrthoDB" id="9805499at2"/>
<dbReference type="NCBIfam" id="NF000711">
    <property type="entry name" value="PRK00039.2-1"/>
    <property type="match status" value="1"/>
</dbReference>
<comment type="cofactor">
    <cofactor evidence="13">
        <name>Mg(2+)</name>
        <dbReference type="ChEBI" id="CHEBI:18420"/>
    </cofactor>
    <text evidence="13">Binds 2 Mg(2+) ion per subunit.</text>
</comment>
<dbReference type="InterPro" id="IPR020563">
    <property type="entry name" value="X-over_junc_endoDNase_Mg_BS"/>
</dbReference>
<dbReference type="GO" id="GO:0008821">
    <property type="term" value="F:crossover junction DNA endonuclease activity"/>
    <property type="evidence" value="ECO:0007669"/>
    <property type="project" value="UniProtKB-UniRule"/>
</dbReference>
<dbReference type="GO" id="GO:0006281">
    <property type="term" value="P:DNA repair"/>
    <property type="evidence" value="ECO:0007669"/>
    <property type="project" value="UniProtKB-UniRule"/>
</dbReference>
<dbReference type="EMBL" id="LOCK01000061">
    <property type="protein sequence ID" value="KTE89703.1"/>
    <property type="molecule type" value="Genomic_DNA"/>
</dbReference>
<evidence type="ECO:0000256" key="7">
    <source>
        <dbReference type="ARBA" id="ARBA00022801"/>
    </source>
</evidence>
<gene>
    <name evidence="13" type="primary">ruvC</name>
    <name evidence="16" type="ORF">AT727_10140</name>
    <name evidence="15" type="ORF">DPCES_2674</name>
</gene>
<evidence type="ECO:0000256" key="5">
    <source>
        <dbReference type="ARBA" id="ARBA00022759"/>
    </source>
</evidence>
<accession>A0A098B3W3</accession>
<keyword evidence="3 13" id="KW-0540">Nuclease</keyword>
<dbReference type="PANTHER" id="PTHR30194:SF3">
    <property type="entry name" value="CROSSOVER JUNCTION ENDODEOXYRIBONUCLEASE RUVC"/>
    <property type="match status" value="1"/>
</dbReference>
<dbReference type="OMA" id="AICHIWR"/>
<evidence type="ECO:0000256" key="3">
    <source>
        <dbReference type="ARBA" id="ARBA00022722"/>
    </source>
</evidence>
<proteinExistence type="inferred from homology"/>
<feature type="active site" evidence="13">
    <location>
        <position position="140"/>
    </location>
</feature>
<feature type="binding site" evidence="13">
    <location>
        <position position="7"/>
    </location>
    <ligand>
        <name>Mg(2+)</name>
        <dbReference type="ChEBI" id="CHEBI:18420"/>
        <label>1</label>
    </ligand>
</feature>
<dbReference type="PANTHER" id="PTHR30194">
    <property type="entry name" value="CROSSOVER JUNCTION ENDODEOXYRIBONUCLEASE RUVC"/>
    <property type="match status" value="1"/>
</dbReference>
<keyword evidence="11 13" id="KW-0234">DNA repair</keyword>
<feature type="active site" evidence="13">
    <location>
        <position position="7"/>
    </location>
</feature>
<dbReference type="InterPro" id="IPR002176">
    <property type="entry name" value="X-over_junc_endoDNase_RuvC"/>
</dbReference>
<dbReference type="Gene3D" id="3.30.420.10">
    <property type="entry name" value="Ribonuclease H-like superfamily/Ribonuclease H"/>
    <property type="match status" value="1"/>
</dbReference>
<dbReference type="FunFam" id="3.30.420.10:FF:000002">
    <property type="entry name" value="Crossover junction endodeoxyribonuclease RuvC"/>
    <property type="match status" value="1"/>
</dbReference>
<feature type="binding site" evidence="13">
    <location>
        <position position="140"/>
    </location>
    <ligand>
        <name>Mg(2+)</name>
        <dbReference type="ChEBI" id="CHEBI:18420"/>
        <label>1</label>
    </ligand>
</feature>
<dbReference type="InterPro" id="IPR036397">
    <property type="entry name" value="RNaseH_sf"/>
</dbReference>
<comment type="function">
    <text evidence="13">The RuvA-RuvB-RuvC complex processes Holliday junction (HJ) DNA during genetic recombination and DNA repair. Endonuclease that resolves HJ intermediates. Cleaves cruciform DNA by making single-stranded nicks across the HJ at symmetrical positions within the homologous arms, yielding a 5'-phosphate and a 3'-hydroxyl group; requires a central core of homology in the junction. The consensus cleavage sequence is 5'-(A/T)TT(C/G)-3'. Cleavage occurs on the 3'-side of the TT dinucleotide at the point of strand exchange. HJ branch migration catalyzed by RuvA-RuvB allows RuvC to scan DNA until it finds its consensus sequence, where it cleaves and resolves the cruciform DNA.</text>
</comment>
<dbReference type="PATRIC" id="fig|49338.4.peg.2872"/>
<dbReference type="GO" id="GO:0048476">
    <property type="term" value="C:Holliday junction resolvase complex"/>
    <property type="evidence" value="ECO:0007669"/>
    <property type="project" value="UniProtKB-UniRule"/>
</dbReference>
<evidence type="ECO:0000256" key="8">
    <source>
        <dbReference type="ARBA" id="ARBA00022842"/>
    </source>
</evidence>
<feature type="binding site" evidence="13">
    <location>
        <position position="67"/>
    </location>
    <ligand>
        <name>Mg(2+)</name>
        <dbReference type="ChEBI" id="CHEBI:18420"/>
        <label>2</label>
    </ligand>
</feature>
<evidence type="ECO:0000313" key="17">
    <source>
        <dbReference type="Proteomes" id="UP000054623"/>
    </source>
</evidence>
<evidence type="ECO:0000256" key="6">
    <source>
        <dbReference type="ARBA" id="ARBA00022763"/>
    </source>
</evidence>
<evidence type="ECO:0000256" key="9">
    <source>
        <dbReference type="ARBA" id="ARBA00023125"/>
    </source>
</evidence>
<comment type="similarity">
    <text evidence="1 13">Belongs to the RuvC family.</text>
</comment>
<dbReference type="GO" id="GO:0003677">
    <property type="term" value="F:DNA binding"/>
    <property type="evidence" value="ECO:0007669"/>
    <property type="project" value="UniProtKB-KW"/>
</dbReference>
<evidence type="ECO:0000256" key="14">
    <source>
        <dbReference type="NCBIfam" id="TIGR00228"/>
    </source>
</evidence>
<evidence type="ECO:0000256" key="2">
    <source>
        <dbReference type="ARBA" id="ARBA00022490"/>
    </source>
</evidence>
<keyword evidence="9 13" id="KW-0238">DNA-binding</keyword>
<dbReference type="EMBL" id="LK996017">
    <property type="protein sequence ID" value="CDX02561.1"/>
    <property type="molecule type" value="Genomic_DNA"/>
</dbReference>
<dbReference type="CDD" id="cd16962">
    <property type="entry name" value="RuvC"/>
    <property type="match status" value="1"/>
</dbReference>
<dbReference type="Proteomes" id="UP000054623">
    <property type="component" value="Unassembled WGS sequence"/>
</dbReference>
<keyword evidence="4 13" id="KW-0479">Metal-binding</keyword>
<evidence type="ECO:0000256" key="1">
    <source>
        <dbReference type="ARBA" id="ARBA00009518"/>
    </source>
</evidence>
<dbReference type="SMR" id="A0A098B3W3"/>
<dbReference type="AlphaFoldDB" id="A0A098B3W3"/>
<reference evidence="16 17" key="2">
    <citation type="submission" date="2015-12" db="EMBL/GenBank/DDBJ databases">
        <title>Draft Genome Sequence of Desulfitobacterium hafniense Strain DH, a Sulfate-reducing Bacterium Isolated from Paddy Soils.</title>
        <authorList>
            <person name="Bao P."/>
            <person name="Zhang X."/>
            <person name="Li G."/>
        </authorList>
    </citation>
    <scope>NUCLEOTIDE SEQUENCE [LARGE SCALE GENOMIC DNA]</scope>
    <source>
        <strain evidence="16 17">DH</strain>
    </source>
</reference>
<keyword evidence="8 13" id="KW-0460">Magnesium</keyword>
<keyword evidence="2 13" id="KW-0963">Cytoplasm</keyword>
<dbReference type="GO" id="GO:0006310">
    <property type="term" value="P:DNA recombination"/>
    <property type="evidence" value="ECO:0007669"/>
    <property type="project" value="UniProtKB-UniRule"/>
</dbReference>
<name>A0A098B3W3_DESHA</name>
<dbReference type="GO" id="GO:0000287">
    <property type="term" value="F:magnesium ion binding"/>
    <property type="evidence" value="ECO:0007669"/>
    <property type="project" value="UniProtKB-UniRule"/>
</dbReference>
<evidence type="ECO:0000256" key="10">
    <source>
        <dbReference type="ARBA" id="ARBA00023172"/>
    </source>
</evidence>
<keyword evidence="7 13" id="KW-0378">Hydrolase</keyword>
<dbReference type="GO" id="GO:0005737">
    <property type="term" value="C:cytoplasm"/>
    <property type="evidence" value="ECO:0007669"/>
    <property type="project" value="UniProtKB-SubCell"/>
</dbReference>
<organism evidence="15">
    <name type="scientific">Desulfitobacterium hafniense</name>
    <name type="common">Desulfitobacterium frappieri</name>
    <dbReference type="NCBI Taxonomy" id="49338"/>
    <lineage>
        <taxon>Bacteria</taxon>
        <taxon>Bacillati</taxon>
        <taxon>Bacillota</taxon>
        <taxon>Clostridia</taxon>
        <taxon>Eubacteriales</taxon>
        <taxon>Desulfitobacteriaceae</taxon>
        <taxon>Desulfitobacterium</taxon>
    </lineage>
</organism>